<evidence type="ECO:0000256" key="1">
    <source>
        <dbReference type="ARBA" id="ARBA00002869"/>
    </source>
</evidence>
<evidence type="ECO:0000256" key="9">
    <source>
        <dbReference type="SAM" id="MobiDB-lite"/>
    </source>
</evidence>
<dbReference type="SUPFAM" id="SSF53850">
    <property type="entry name" value="Periplasmic binding protein-like II"/>
    <property type="match status" value="1"/>
</dbReference>
<dbReference type="GO" id="GO:0006782">
    <property type="term" value="P:protoporphyrinogen IX biosynthetic process"/>
    <property type="evidence" value="ECO:0007669"/>
    <property type="project" value="UniProtKB-UniRule"/>
</dbReference>
<dbReference type="InterPro" id="IPR022419">
    <property type="entry name" value="Porphobilin_deaminase_cofac_BS"/>
</dbReference>
<evidence type="ECO:0000256" key="4">
    <source>
        <dbReference type="ARBA" id="ARBA00011245"/>
    </source>
</evidence>
<sequence length="369" mass="39811">MDWHALSDQNTDTATLCLHRQKSFPRSRATDGLSTLPRLPDRPLRIRPTPMTLTMPSPASPLKIGTRGSPLALAQAYETRRRLMGAFDLPDDAFEIVIITTSGDNAQLIAKDKPLKELGGKGLFTKEIEEALLGHSIDIAVHSMKDMPVAQPEGLLLDTYLPREDTRDAFVSPSATTLADLPEGAVVGTSSLRRRAQLLHFRSDLKVVEFRGNVQTRLKKLQDGVADCTFLAMAGLNRLEMSDVASSAIEPHDMLPAVAQGAIGIERRADDSATAAMLEAIHDVPTGQRLAAERAFLAALDGSCETPIAGLAELDGTALRLRGQVLRPDGSESIADDRTASISDGAELGMEMARHLLSQAGADFFSWRG</sequence>
<evidence type="ECO:0000256" key="2">
    <source>
        <dbReference type="ARBA" id="ARBA00004735"/>
    </source>
</evidence>
<dbReference type="InterPro" id="IPR036803">
    <property type="entry name" value="Porphobilinogen_deaminase_C_sf"/>
</dbReference>
<comment type="similarity">
    <text evidence="3 8">Belongs to the HMBS family.</text>
</comment>
<keyword evidence="5 8" id="KW-0808">Transferase</keyword>
<dbReference type="PANTHER" id="PTHR11557">
    <property type="entry name" value="PORPHOBILINOGEN DEAMINASE"/>
    <property type="match status" value="1"/>
</dbReference>
<accession>A0A4R1NKD0</accession>
<dbReference type="Pfam" id="PF01379">
    <property type="entry name" value="Porphobil_deam"/>
    <property type="match status" value="1"/>
</dbReference>
<name>A0A4R1NKD0_9RHOB</name>
<comment type="cofactor">
    <cofactor evidence="8">
        <name>dipyrromethane</name>
        <dbReference type="ChEBI" id="CHEBI:60342"/>
    </cofactor>
    <text evidence="8">Binds 1 dipyrromethane group covalently.</text>
</comment>
<organism evidence="12 13">
    <name type="scientific">Shimia isoporae</name>
    <dbReference type="NCBI Taxonomy" id="647720"/>
    <lineage>
        <taxon>Bacteria</taxon>
        <taxon>Pseudomonadati</taxon>
        <taxon>Pseudomonadota</taxon>
        <taxon>Alphaproteobacteria</taxon>
        <taxon>Rhodobacterales</taxon>
        <taxon>Roseobacteraceae</taxon>
    </lineage>
</organism>
<evidence type="ECO:0000259" key="10">
    <source>
        <dbReference type="Pfam" id="PF01379"/>
    </source>
</evidence>
<dbReference type="GO" id="GO:0005737">
    <property type="term" value="C:cytoplasm"/>
    <property type="evidence" value="ECO:0007669"/>
    <property type="project" value="UniProtKB-UniRule"/>
</dbReference>
<feature type="domain" description="Porphobilinogen deaminase C-terminal" evidence="11">
    <location>
        <begin position="290"/>
        <end position="357"/>
    </location>
</feature>
<comment type="caution">
    <text evidence="12">The sequence shown here is derived from an EMBL/GenBank/DDBJ whole genome shotgun (WGS) entry which is preliminary data.</text>
</comment>
<dbReference type="NCBIfam" id="TIGR00212">
    <property type="entry name" value="hemC"/>
    <property type="match status" value="1"/>
</dbReference>
<dbReference type="Gene3D" id="3.30.160.40">
    <property type="entry name" value="Porphobilinogen deaminase, C-terminal domain"/>
    <property type="match status" value="1"/>
</dbReference>
<reference evidence="12 13" key="1">
    <citation type="submission" date="2019-03" db="EMBL/GenBank/DDBJ databases">
        <title>Genomic Encyclopedia of Archaeal and Bacterial Type Strains, Phase II (KMG-II): from individual species to whole genera.</title>
        <authorList>
            <person name="Goeker M."/>
        </authorList>
    </citation>
    <scope>NUCLEOTIDE SEQUENCE [LARGE SCALE GENOMIC DNA]</scope>
    <source>
        <strain evidence="12 13">DSM 26433</strain>
    </source>
</reference>
<comment type="subunit">
    <text evidence="4 8">Monomer.</text>
</comment>
<dbReference type="InterPro" id="IPR022418">
    <property type="entry name" value="Porphobilinogen_deaminase_C"/>
</dbReference>
<evidence type="ECO:0000256" key="7">
    <source>
        <dbReference type="ARBA" id="ARBA00048169"/>
    </source>
</evidence>
<dbReference type="FunFam" id="3.40.190.10:FF:000005">
    <property type="entry name" value="Porphobilinogen deaminase"/>
    <property type="match status" value="1"/>
</dbReference>
<dbReference type="PIRSF" id="PIRSF001438">
    <property type="entry name" value="4pyrrol_synth_OHMeBilane_synth"/>
    <property type="match status" value="1"/>
</dbReference>
<dbReference type="EC" id="2.5.1.61" evidence="8"/>
<dbReference type="InterPro" id="IPR000860">
    <property type="entry name" value="HemC"/>
</dbReference>
<dbReference type="PROSITE" id="PS00533">
    <property type="entry name" value="PORPHOBILINOGEN_DEAM"/>
    <property type="match status" value="1"/>
</dbReference>
<evidence type="ECO:0000256" key="3">
    <source>
        <dbReference type="ARBA" id="ARBA00005638"/>
    </source>
</evidence>
<dbReference type="PRINTS" id="PR00151">
    <property type="entry name" value="PORPHBDMNASE"/>
</dbReference>
<gene>
    <name evidence="8" type="primary">hemC</name>
    <name evidence="12" type="ORF">BXY66_0122</name>
</gene>
<evidence type="ECO:0000313" key="12">
    <source>
        <dbReference type="EMBL" id="TCL08089.1"/>
    </source>
</evidence>
<comment type="pathway">
    <text evidence="2">Porphyrin-containing compound metabolism; protoporphyrin-IX biosynthesis; coproporphyrinogen-III from 5-aminolevulinate: step 2/4.</text>
</comment>
<comment type="miscellaneous">
    <text evidence="8">The porphobilinogen subunits are added to the dipyrromethane group.</text>
</comment>
<evidence type="ECO:0000259" key="11">
    <source>
        <dbReference type="Pfam" id="PF03900"/>
    </source>
</evidence>
<dbReference type="HAMAP" id="MF_00260">
    <property type="entry name" value="Porphobil_deam"/>
    <property type="match status" value="1"/>
</dbReference>
<evidence type="ECO:0000256" key="6">
    <source>
        <dbReference type="ARBA" id="ARBA00023244"/>
    </source>
</evidence>
<evidence type="ECO:0000256" key="8">
    <source>
        <dbReference type="HAMAP-Rule" id="MF_00260"/>
    </source>
</evidence>
<dbReference type="SUPFAM" id="SSF54782">
    <property type="entry name" value="Porphobilinogen deaminase (hydroxymethylbilane synthase), C-terminal domain"/>
    <property type="match status" value="1"/>
</dbReference>
<keyword evidence="6 8" id="KW-0627">Porphyrin biosynthesis</keyword>
<evidence type="ECO:0000313" key="13">
    <source>
        <dbReference type="Proteomes" id="UP000295673"/>
    </source>
</evidence>
<proteinExistence type="inferred from homology"/>
<protein>
    <recommendedName>
        <fullName evidence="8">Porphobilinogen deaminase</fullName>
        <shortName evidence="8">PBG</shortName>
        <ecNumber evidence="8">2.5.1.61</ecNumber>
    </recommendedName>
    <alternativeName>
        <fullName evidence="8">Hydroxymethylbilane synthase</fullName>
        <shortName evidence="8">HMBS</shortName>
    </alternativeName>
    <alternativeName>
        <fullName evidence="8">Pre-uroporphyrinogen synthase</fullName>
    </alternativeName>
</protein>
<dbReference type="Pfam" id="PF03900">
    <property type="entry name" value="Porphobil_deamC"/>
    <property type="match status" value="1"/>
</dbReference>
<dbReference type="Gene3D" id="3.40.190.10">
    <property type="entry name" value="Periplasmic binding protein-like II"/>
    <property type="match status" value="2"/>
</dbReference>
<dbReference type="InterPro" id="IPR022417">
    <property type="entry name" value="Porphobilin_deaminase_N"/>
</dbReference>
<dbReference type="UniPathway" id="UPA00251">
    <property type="reaction ID" value="UER00319"/>
</dbReference>
<keyword evidence="13" id="KW-1185">Reference proteome</keyword>
<dbReference type="Proteomes" id="UP000295673">
    <property type="component" value="Unassembled WGS sequence"/>
</dbReference>
<dbReference type="EMBL" id="SMGR01000001">
    <property type="protein sequence ID" value="TCL08089.1"/>
    <property type="molecule type" value="Genomic_DNA"/>
</dbReference>
<dbReference type="AlphaFoldDB" id="A0A4R1NKD0"/>
<feature type="domain" description="Porphobilinogen deaminase N-terminal" evidence="10">
    <location>
        <begin position="62"/>
        <end position="274"/>
    </location>
</feature>
<feature type="region of interest" description="Disordered" evidence="9">
    <location>
        <begin position="27"/>
        <end position="65"/>
    </location>
</feature>
<dbReference type="PANTHER" id="PTHR11557:SF0">
    <property type="entry name" value="PORPHOBILINOGEN DEAMINASE"/>
    <property type="match status" value="1"/>
</dbReference>
<comment type="catalytic activity">
    <reaction evidence="7 8">
        <text>4 porphobilinogen + H2O = hydroxymethylbilane + 4 NH4(+)</text>
        <dbReference type="Rhea" id="RHEA:13185"/>
        <dbReference type="ChEBI" id="CHEBI:15377"/>
        <dbReference type="ChEBI" id="CHEBI:28938"/>
        <dbReference type="ChEBI" id="CHEBI:57845"/>
        <dbReference type="ChEBI" id="CHEBI:58126"/>
        <dbReference type="EC" id="2.5.1.61"/>
    </reaction>
</comment>
<evidence type="ECO:0000256" key="5">
    <source>
        <dbReference type="ARBA" id="ARBA00022679"/>
    </source>
</evidence>
<feature type="modified residue" description="S-(dipyrrolylmethanemethyl)cysteine" evidence="8">
    <location>
        <position position="304"/>
    </location>
</feature>
<dbReference type="GO" id="GO:0004418">
    <property type="term" value="F:hydroxymethylbilane synthase activity"/>
    <property type="evidence" value="ECO:0007669"/>
    <property type="project" value="UniProtKB-UniRule"/>
</dbReference>
<comment type="function">
    <text evidence="1 8">Tetrapolymerization of the monopyrrole PBG into the hydroxymethylbilane pre-uroporphyrinogen in several discrete steps.</text>
</comment>